<dbReference type="Proteomes" id="UP000186168">
    <property type="component" value="Unassembled WGS sequence"/>
</dbReference>
<protein>
    <submittedName>
        <fullName evidence="1">Beta-D-xylosidase</fullName>
    </submittedName>
</protein>
<name>A0A1R1SS55_9ACTN</name>
<evidence type="ECO:0000313" key="1">
    <source>
        <dbReference type="EMBL" id="OMI41105.1"/>
    </source>
</evidence>
<organism evidence="1 2">
    <name type="scientific">Streptomyces sparsogenes DSM 40356</name>
    <dbReference type="NCBI Taxonomy" id="1331668"/>
    <lineage>
        <taxon>Bacteria</taxon>
        <taxon>Bacillati</taxon>
        <taxon>Actinomycetota</taxon>
        <taxon>Actinomycetes</taxon>
        <taxon>Kitasatosporales</taxon>
        <taxon>Streptomycetaceae</taxon>
        <taxon>Streptomyces</taxon>
    </lineage>
</organism>
<dbReference type="EMBL" id="ASQP01000043">
    <property type="protein sequence ID" value="OMI41105.1"/>
    <property type="molecule type" value="Genomic_DNA"/>
</dbReference>
<comment type="caution">
    <text evidence="1">The sequence shown here is derived from an EMBL/GenBank/DDBJ whole genome shotgun (WGS) entry which is preliminary data.</text>
</comment>
<evidence type="ECO:0000313" key="2">
    <source>
        <dbReference type="Proteomes" id="UP000186168"/>
    </source>
</evidence>
<accession>A0A1R1SS55</accession>
<gene>
    <name evidence="1" type="ORF">SPAR_02591</name>
</gene>
<keyword evidence="2" id="KW-1185">Reference proteome</keyword>
<reference evidence="1 2" key="1">
    <citation type="submission" date="2013-05" db="EMBL/GenBank/DDBJ databases">
        <title>Genome sequence of Streptomyces sparsogenes DSM 40356.</title>
        <authorList>
            <person name="Coyne S."/>
            <person name="Seebeck F.P."/>
        </authorList>
    </citation>
    <scope>NUCLEOTIDE SEQUENCE [LARGE SCALE GENOMIC DNA]</scope>
    <source>
        <strain evidence="1 2">DSM 40356</strain>
    </source>
</reference>
<sequence length="40" mass="4385">MNGAVPASRSGCHPFRLHADRLACTGPDLHRIVEPGEIRF</sequence>
<proteinExistence type="predicted"/>
<dbReference type="AlphaFoldDB" id="A0A1R1SS55"/>